<reference evidence="1 2" key="1">
    <citation type="submission" date="2019-02" db="EMBL/GenBank/DDBJ databases">
        <title>Complete Genome Sequence and Methylome Analysis of free living Spirochaetas.</title>
        <authorList>
            <person name="Fomenkov A."/>
            <person name="Dubinina G."/>
            <person name="Leshcheva N."/>
            <person name="Mikheeva N."/>
            <person name="Grabovich M."/>
            <person name="Vincze T."/>
            <person name="Roberts R.J."/>
        </authorList>
    </citation>
    <scope>NUCLEOTIDE SEQUENCE [LARGE SCALE GENOMIC DNA]</scope>
    <source>
        <strain evidence="1 2">K2</strain>
    </source>
</reference>
<gene>
    <name evidence="1" type="ORF">EXM22_11735</name>
</gene>
<dbReference type="KEGG" id="ock:EXM22_11735"/>
<accession>A0A5C1QRB8</accession>
<sequence length="95" mass="10646">MFIIMLGGRKVIDRFPGLSRNPERIQRIFGGLMIFAGLTIATNLDRRFQSALLEAFPDYGTKLTAFEDNDSVKAVLKERNDQDSQGALKNIGVEK</sequence>
<dbReference type="OrthoDB" id="9811352at2"/>
<keyword evidence="2" id="KW-1185">Reference proteome</keyword>
<protein>
    <submittedName>
        <fullName evidence="1">Uncharacterized protein</fullName>
    </submittedName>
</protein>
<dbReference type="Proteomes" id="UP000324209">
    <property type="component" value="Chromosome"/>
</dbReference>
<evidence type="ECO:0000313" key="1">
    <source>
        <dbReference type="EMBL" id="QEN08622.1"/>
    </source>
</evidence>
<dbReference type="RefSeq" id="WP_149486703.1">
    <property type="nucleotide sequence ID" value="NZ_CP036150.1"/>
</dbReference>
<proteinExistence type="predicted"/>
<evidence type="ECO:0000313" key="2">
    <source>
        <dbReference type="Proteomes" id="UP000324209"/>
    </source>
</evidence>
<dbReference type="EMBL" id="CP036150">
    <property type="protein sequence ID" value="QEN08622.1"/>
    <property type="molecule type" value="Genomic_DNA"/>
</dbReference>
<name>A0A5C1QRB8_9SPIO</name>
<organism evidence="1 2">
    <name type="scientific">Oceanispirochaeta crateris</name>
    <dbReference type="NCBI Taxonomy" id="2518645"/>
    <lineage>
        <taxon>Bacteria</taxon>
        <taxon>Pseudomonadati</taxon>
        <taxon>Spirochaetota</taxon>
        <taxon>Spirochaetia</taxon>
        <taxon>Spirochaetales</taxon>
        <taxon>Spirochaetaceae</taxon>
        <taxon>Oceanispirochaeta</taxon>
    </lineage>
</organism>
<dbReference type="AlphaFoldDB" id="A0A5C1QRB8"/>